<evidence type="ECO:0000256" key="11">
    <source>
        <dbReference type="SAM" id="MobiDB-lite"/>
    </source>
</evidence>
<comment type="pathway">
    <text evidence="9">Protein modification; lipoprotein biosynthesis (signal peptide cleavage).</text>
</comment>
<gene>
    <name evidence="9" type="primary">lspA</name>
    <name evidence="12" type="ORF">H9964_04535</name>
</gene>
<feature type="active site" evidence="9">
    <location>
        <position position="129"/>
    </location>
</feature>
<evidence type="ECO:0000256" key="5">
    <source>
        <dbReference type="ARBA" id="ARBA00022750"/>
    </source>
</evidence>
<evidence type="ECO:0000256" key="9">
    <source>
        <dbReference type="HAMAP-Rule" id="MF_00161"/>
    </source>
</evidence>
<feature type="active site" evidence="9">
    <location>
        <position position="145"/>
    </location>
</feature>
<dbReference type="GO" id="GO:0006508">
    <property type="term" value="P:proteolysis"/>
    <property type="evidence" value="ECO:0007669"/>
    <property type="project" value="UniProtKB-KW"/>
</dbReference>
<evidence type="ECO:0000256" key="4">
    <source>
        <dbReference type="ARBA" id="ARBA00022692"/>
    </source>
</evidence>
<evidence type="ECO:0000256" key="7">
    <source>
        <dbReference type="ARBA" id="ARBA00022989"/>
    </source>
</evidence>
<evidence type="ECO:0000313" key="13">
    <source>
        <dbReference type="Proteomes" id="UP000824102"/>
    </source>
</evidence>
<dbReference type="Pfam" id="PF01252">
    <property type="entry name" value="Peptidase_A8"/>
    <property type="match status" value="1"/>
</dbReference>
<evidence type="ECO:0000256" key="2">
    <source>
        <dbReference type="ARBA" id="ARBA00022475"/>
    </source>
</evidence>
<dbReference type="HAMAP" id="MF_00161">
    <property type="entry name" value="LspA"/>
    <property type="match status" value="1"/>
</dbReference>
<reference evidence="12" key="2">
    <citation type="submission" date="2021-04" db="EMBL/GenBank/DDBJ databases">
        <authorList>
            <person name="Gilroy R."/>
        </authorList>
    </citation>
    <scope>NUCLEOTIDE SEQUENCE</scope>
    <source>
        <strain evidence="12">ChiW7-2402</strain>
    </source>
</reference>
<comment type="similarity">
    <text evidence="1 9 10">Belongs to the peptidase A8 family.</text>
</comment>
<feature type="transmembrane region" description="Helical" evidence="9">
    <location>
        <begin position="105"/>
        <end position="124"/>
    </location>
</feature>
<evidence type="ECO:0000256" key="1">
    <source>
        <dbReference type="ARBA" id="ARBA00006139"/>
    </source>
</evidence>
<evidence type="ECO:0000256" key="10">
    <source>
        <dbReference type="RuleBase" id="RU004181"/>
    </source>
</evidence>
<dbReference type="PANTHER" id="PTHR33695">
    <property type="entry name" value="LIPOPROTEIN SIGNAL PEPTIDASE"/>
    <property type="match status" value="1"/>
</dbReference>
<sequence>MKQKLIAFFKKKENVIALISLGIFAVLLAVDLATKAWAEETNIRQSAFFLGIVRFYFTKNTGMAFSWFDDNELAMILVTIFTAILIVGLAVLFFTIFRRNTPARITLAVIEAGAIGNLIDRLFLGYVRDMVDVSPLGFGVCNFADFFITFGGVVLLFIIIFIGKDALYPLKKEWRDEAKREEEEKEALKAAQAAQKFSDGSASEGKKSPDESSDREPQDVSKHDE</sequence>
<reference evidence="12" key="1">
    <citation type="journal article" date="2021" name="PeerJ">
        <title>Extensive microbial diversity within the chicken gut microbiome revealed by metagenomics and culture.</title>
        <authorList>
            <person name="Gilroy R."/>
            <person name="Ravi A."/>
            <person name="Getino M."/>
            <person name="Pursley I."/>
            <person name="Horton D.L."/>
            <person name="Alikhan N.F."/>
            <person name="Baker D."/>
            <person name="Gharbi K."/>
            <person name="Hall N."/>
            <person name="Watson M."/>
            <person name="Adriaenssens E.M."/>
            <person name="Foster-Nyarko E."/>
            <person name="Jarju S."/>
            <person name="Secka A."/>
            <person name="Antonio M."/>
            <person name="Oren A."/>
            <person name="Chaudhuri R.R."/>
            <person name="La Ragione R."/>
            <person name="Hildebrand F."/>
            <person name="Pallen M.J."/>
        </authorList>
    </citation>
    <scope>NUCLEOTIDE SEQUENCE</scope>
    <source>
        <strain evidence="12">ChiW7-2402</strain>
    </source>
</reference>
<feature type="transmembrane region" description="Helical" evidence="9">
    <location>
        <begin position="73"/>
        <end position="93"/>
    </location>
</feature>
<accession>A0A9D2G573</accession>
<keyword evidence="3 9" id="KW-0645">Protease</keyword>
<evidence type="ECO:0000313" key="12">
    <source>
        <dbReference type="EMBL" id="HIZ72828.1"/>
    </source>
</evidence>
<dbReference type="Proteomes" id="UP000824102">
    <property type="component" value="Unassembled WGS sequence"/>
</dbReference>
<comment type="catalytic activity">
    <reaction evidence="9">
        <text>Release of signal peptides from bacterial membrane prolipoproteins. Hydrolyzes -Xaa-Yaa-Zaa-|-(S,diacylglyceryl)Cys-, in which Xaa is hydrophobic (preferably Leu), and Yaa (Ala or Ser) and Zaa (Gly or Ala) have small, neutral side chains.</text>
        <dbReference type="EC" id="3.4.23.36"/>
    </reaction>
</comment>
<evidence type="ECO:0000256" key="3">
    <source>
        <dbReference type="ARBA" id="ARBA00022670"/>
    </source>
</evidence>
<evidence type="ECO:0000256" key="8">
    <source>
        <dbReference type="ARBA" id="ARBA00023136"/>
    </source>
</evidence>
<dbReference type="PANTHER" id="PTHR33695:SF1">
    <property type="entry name" value="LIPOPROTEIN SIGNAL PEPTIDASE"/>
    <property type="match status" value="1"/>
</dbReference>
<dbReference type="AlphaFoldDB" id="A0A9D2G573"/>
<keyword evidence="4 9" id="KW-0812">Transmembrane</keyword>
<keyword evidence="6 9" id="KW-0378">Hydrolase</keyword>
<dbReference type="PRINTS" id="PR00781">
    <property type="entry name" value="LIPOSIGPTASE"/>
</dbReference>
<dbReference type="InterPro" id="IPR001872">
    <property type="entry name" value="Peptidase_A8"/>
</dbReference>
<keyword evidence="7 9" id="KW-1133">Transmembrane helix</keyword>
<name>A0A9D2G573_9FIRM</name>
<feature type="transmembrane region" description="Helical" evidence="9">
    <location>
        <begin position="136"/>
        <end position="162"/>
    </location>
</feature>
<evidence type="ECO:0000256" key="6">
    <source>
        <dbReference type="ARBA" id="ARBA00022801"/>
    </source>
</evidence>
<organism evidence="12 13">
    <name type="scientific">Candidatus Gallimonas intestinavium</name>
    <dbReference type="NCBI Taxonomy" id="2838603"/>
    <lineage>
        <taxon>Bacteria</taxon>
        <taxon>Bacillati</taxon>
        <taxon>Bacillota</taxon>
        <taxon>Clostridia</taxon>
        <taxon>Candidatus Gallimonas</taxon>
    </lineage>
</organism>
<dbReference type="EMBL" id="DXBB01000064">
    <property type="protein sequence ID" value="HIZ72828.1"/>
    <property type="molecule type" value="Genomic_DNA"/>
</dbReference>
<comment type="caution">
    <text evidence="12">The sequence shown here is derived from an EMBL/GenBank/DDBJ whole genome shotgun (WGS) entry which is preliminary data.</text>
</comment>
<feature type="region of interest" description="Disordered" evidence="11">
    <location>
        <begin position="190"/>
        <end position="225"/>
    </location>
</feature>
<dbReference type="GO" id="GO:0004190">
    <property type="term" value="F:aspartic-type endopeptidase activity"/>
    <property type="evidence" value="ECO:0007669"/>
    <property type="project" value="UniProtKB-UniRule"/>
</dbReference>
<protein>
    <recommendedName>
        <fullName evidence="9">Lipoprotein signal peptidase</fullName>
        <ecNumber evidence="9">3.4.23.36</ecNumber>
    </recommendedName>
    <alternativeName>
        <fullName evidence="9">Prolipoprotein signal peptidase</fullName>
    </alternativeName>
    <alternativeName>
        <fullName evidence="9">Signal peptidase II</fullName>
        <shortName evidence="9">SPase II</shortName>
    </alternativeName>
</protein>
<dbReference type="PROSITE" id="PS00855">
    <property type="entry name" value="SPASE_II"/>
    <property type="match status" value="1"/>
</dbReference>
<keyword evidence="5 9" id="KW-0064">Aspartyl protease</keyword>
<proteinExistence type="inferred from homology"/>
<comment type="function">
    <text evidence="9">This protein specifically catalyzes the removal of signal peptides from prolipoproteins.</text>
</comment>
<comment type="caution">
    <text evidence="9">Lacks conserved residue(s) required for the propagation of feature annotation.</text>
</comment>
<keyword evidence="2 9" id="KW-1003">Cell membrane</keyword>
<comment type="subcellular location">
    <subcellularLocation>
        <location evidence="9">Cell membrane</location>
        <topology evidence="9">Multi-pass membrane protein</topology>
    </subcellularLocation>
</comment>
<feature type="compositionally biased region" description="Basic and acidic residues" evidence="11">
    <location>
        <begin position="204"/>
        <end position="225"/>
    </location>
</feature>
<dbReference type="GO" id="GO:0005886">
    <property type="term" value="C:plasma membrane"/>
    <property type="evidence" value="ECO:0007669"/>
    <property type="project" value="UniProtKB-SubCell"/>
</dbReference>
<keyword evidence="8 9" id="KW-0472">Membrane</keyword>
<dbReference type="EC" id="3.4.23.36" evidence="9"/>